<keyword evidence="2" id="KW-1185">Reference proteome</keyword>
<proteinExistence type="predicted"/>
<evidence type="ECO:0000313" key="1">
    <source>
        <dbReference type="EMBL" id="TYR37461.1"/>
    </source>
</evidence>
<accession>A0A5D4H8J1</accession>
<evidence type="ECO:0000313" key="2">
    <source>
        <dbReference type="Proteomes" id="UP000322362"/>
    </source>
</evidence>
<comment type="caution">
    <text evidence="1">The sequence shown here is derived from an EMBL/GenBank/DDBJ whole genome shotgun (WGS) entry which is preliminary data.</text>
</comment>
<sequence length="529" mass="61585">MEENENKIELLITYLKSLGFEGEKLERDIRDACKQYPTSFSVSHRMRFGEEQMSYYFYFLLDTQFHAYKLDNYTAVHRDPIIIEHKVINGIDTNKLEQRMREIDWEDLSLHVVNREEFDHLLSNTYPLLMENLSRLTEDYLFDGLEIRNQLIYKYWPGKFWDYEVQELAEVYETDQQFISNEFGIPNASLAYHTVSGHLYELLDQLRAYGLERLPGIDLKNYLEHCLSTGSRIFDITCSTPRQEGIIDYDVRLIGFDGPFTPEPLVATFTRYPEFSHGIYNEVDTQILEEDAKRINWADPDALFTAGEHGDAVIRPPIEDILSKMRKLCDSGNVEAATYIDMKYISQTNELYEFIPGDINALEANLPRVSARFPLDLNLDTRAIYNMMCGRTVKEEKQESMDTWLLLKSGNEEDLNELHIQKVKGMTEGEIQDRLDMLPLRSANDYSIRQSIMKGNVQKVELLDGKHIVIGMVSDATALEVYTADMEHIPFNFKFDPNWLPEHIEGNTKRKDQAKRLTKSVMKGKGYKK</sequence>
<gene>
    <name evidence="1" type="ORF">FXV77_05505</name>
</gene>
<protein>
    <submittedName>
        <fullName evidence="1">Uncharacterized protein</fullName>
    </submittedName>
</protein>
<dbReference type="AlphaFoldDB" id="A0A5D4H8J1"/>
<name>A0A5D4H8J1_9SPHI</name>
<dbReference type="EMBL" id="VTAV01000002">
    <property type="protein sequence ID" value="TYR37461.1"/>
    <property type="molecule type" value="Genomic_DNA"/>
</dbReference>
<reference evidence="1 2" key="1">
    <citation type="submission" date="2019-08" db="EMBL/GenBank/DDBJ databases">
        <title>Phlebobacter frassis gen. nov. sp. nov., a new member of family Sphingobacteriaceae isolated from sand fly rearing media.</title>
        <authorList>
            <person name="Kakumanu M.L."/>
            <person name="Marayati B.F."/>
            <person name="Wada-Katsumata A."/>
            <person name="Wasserberg G."/>
            <person name="Schal C."/>
            <person name="Apperson C.S."/>
            <person name="Ponnusamy L."/>
        </authorList>
    </citation>
    <scope>NUCLEOTIDE SEQUENCE [LARGE SCALE GENOMIC DNA]</scope>
    <source>
        <strain evidence="1 2">SSI9</strain>
    </source>
</reference>
<dbReference type="RefSeq" id="WP_148918202.1">
    <property type="nucleotide sequence ID" value="NZ_VTAV01000002.1"/>
</dbReference>
<organism evidence="1 2">
    <name type="scientific">Sphingobacterium phlebotomi</name>
    <dbReference type="NCBI Taxonomy" id="2605433"/>
    <lineage>
        <taxon>Bacteria</taxon>
        <taxon>Pseudomonadati</taxon>
        <taxon>Bacteroidota</taxon>
        <taxon>Sphingobacteriia</taxon>
        <taxon>Sphingobacteriales</taxon>
        <taxon>Sphingobacteriaceae</taxon>
        <taxon>Sphingobacterium</taxon>
    </lineage>
</organism>
<dbReference type="Proteomes" id="UP000322362">
    <property type="component" value="Unassembled WGS sequence"/>
</dbReference>